<protein>
    <recommendedName>
        <fullName evidence="4">Alkaline shock response membrane anchor protein AmaP</fullName>
    </recommendedName>
</protein>
<keyword evidence="1" id="KW-0812">Transmembrane</keyword>
<evidence type="ECO:0008006" key="4">
    <source>
        <dbReference type="Google" id="ProtNLM"/>
    </source>
</evidence>
<keyword evidence="1" id="KW-1133">Transmembrane helix</keyword>
<name>A0A3A5M2D1_9MICC</name>
<evidence type="ECO:0000313" key="2">
    <source>
        <dbReference type="EMBL" id="RJT75117.1"/>
    </source>
</evidence>
<evidence type="ECO:0000313" key="3">
    <source>
        <dbReference type="Proteomes" id="UP000272560"/>
    </source>
</evidence>
<reference evidence="2 3" key="1">
    <citation type="submission" date="2018-09" db="EMBL/GenBank/DDBJ databases">
        <title>Novel species of Arthrobacter.</title>
        <authorList>
            <person name="Liu Q."/>
            <person name="Xin Y.-H."/>
        </authorList>
    </citation>
    <scope>NUCLEOTIDE SEQUENCE [LARGE SCALE GENOMIC DNA]</scope>
    <source>
        <strain evidence="2 3">Hz2</strain>
    </source>
</reference>
<proteinExistence type="predicted"/>
<evidence type="ECO:0000256" key="1">
    <source>
        <dbReference type="SAM" id="Phobius"/>
    </source>
</evidence>
<dbReference type="OrthoDB" id="4878398at2"/>
<keyword evidence="1" id="KW-0472">Membrane</keyword>
<sequence>MRDTAGRLNRTWLAIIGLLVLLLGVAGLLLASGAAATVTESLNAGFTPTQPTDTAVPTGLRDVFAADAAPLILAVLAVLVGILALLWLLAQVPRRHGARTFRLRTDDGAAGYTRCEPEVLAEAVENHVQRLPGVTGANALLRGSATETDLNINVRVDDRTDLQDLLHRIHTDVAADLETALETPLRKLAVLITVGNRQRNDKTAVL</sequence>
<comment type="caution">
    <text evidence="2">The sequence shown here is derived from an EMBL/GenBank/DDBJ whole genome shotgun (WGS) entry which is preliminary data.</text>
</comment>
<feature type="transmembrane region" description="Helical" evidence="1">
    <location>
        <begin position="68"/>
        <end position="90"/>
    </location>
</feature>
<accession>A0A3A5M2D1</accession>
<organism evidence="2 3">
    <name type="scientific">Arthrobacter cheniae</name>
    <dbReference type="NCBI Taxonomy" id="1258888"/>
    <lineage>
        <taxon>Bacteria</taxon>
        <taxon>Bacillati</taxon>
        <taxon>Actinomycetota</taxon>
        <taxon>Actinomycetes</taxon>
        <taxon>Micrococcales</taxon>
        <taxon>Micrococcaceae</taxon>
        <taxon>Arthrobacter</taxon>
    </lineage>
</organism>
<dbReference type="Proteomes" id="UP000272560">
    <property type="component" value="Unassembled WGS sequence"/>
</dbReference>
<keyword evidence="3" id="KW-1185">Reference proteome</keyword>
<dbReference type="AlphaFoldDB" id="A0A3A5M2D1"/>
<dbReference type="EMBL" id="QZVT01000017">
    <property type="protein sequence ID" value="RJT75117.1"/>
    <property type="molecule type" value="Genomic_DNA"/>
</dbReference>
<gene>
    <name evidence="2" type="ORF">D6T63_18195</name>
</gene>
<dbReference type="RefSeq" id="WP_120150725.1">
    <property type="nucleotide sequence ID" value="NZ_QZVT01000017.1"/>
</dbReference>